<evidence type="ECO:0000313" key="1">
    <source>
        <dbReference type="EMBL" id="PJR14093.1"/>
    </source>
</evidence>
<name>A0A2J0Z0P3_RHIML</name>
<dbReference type="RefSeq" id="WP_100672638.1">
    <property type="nucleotide sequence ID" value="NZ_JBKOIJ010000001.1"/>
</dbReference>
<organism evidence="1 2">
    <name type="scientific">Rhizobium meliloti</name>
    <name type="common">Ensifer meliloti</name>
    <name type="synonym">Sinorhizobium meliloti</name>
    <dbReference type="NCBI Taxonomy" id="382"/>
    <lineage>
        <taxon>Bacteria</taxon>
        <taxon>Pseudomonadati</taxon>
        <taxon>Pseudomonadota</taxon>
        <taxon>Alphaproteobacteria</taxon>
        <taxon>Hyphomicrobiales</taxon>
        <taxon>Rhizobiaceae</taxon>
        <taxon>Sinorhizobium/Ensifer group</taxon>
        <taxon>Sinorhizobium</taxon>
    </lineage>
</organism>
<reference evidence="1 2" key="1">
    <citation type="submission" date="2017-06" db="EMBL/GenBank/DDBJ databases">
        <title>Ensifer strains isolated from leguminous trees and herbs display diverse denitrification phenotypes with some acting as strong N2O sinks.</title>
        <authorList>
            <person name="Woliy K."/>
            <person name="Mania D."/>
            <person name="Bakken L.R."/>
            <person name="Frostegard A."/>
        </authorList>
    </citation>
    <scope>NUCLEOTIDE SEQUENCE [LARGE SCALE GENOMIC DNA]</scope>
    <source>
        <strain evidence="1 2">AC50a</strain>
    </source>
</reference>
<comment type="caution">
    <text evidence="1">The sequence shown here is derived from an EMBL/GenBank/DDBJ whole genome shotgun (WGS) entry which is preliminary data.</text>
</comment>
<gene>
    <name evidence="1" type="ORF">CEJ86_16940</name>
</gene>
<evidence type="ECO:0000313" key="2">
    <source>
        <dbReference type="Proteomes" id="UP000231987"/>
    </source>
</evidence>
<proteinExistence type="predicted"/>
<dbReference type="Gene3D" id="3.30.160.150">
    <property type="entry name" value="Lipoprotein like domain"/>
    <property type="match status" value="1"/>
</dbReference>
<sequence length="181" mass="19062">MSLSDIAGFRLRSLGFVAGALSLAALGGCQVRPLYSDGPTGATSVALAAIEISEADDRVEQEVRNALVFLTSRGQGEPVNPQYHLALSVSHRTMGVLYESTDLDNDDDDAGAGRIVVKADYNLTKTATGETVKSGNRTAVALVDFPQQEFAKIRAVRDGENRAAKELAEIIGADLAAALGR</sequence>
<dbReference type="EMBL" id="NJGD01000007">
    <property type="protein sequence ID" value="PJR14093.1"/>
    <property type="molecule type" value="Genomic_DNA"/>
</dbReference>
<protein>
    <recommendedName>
        <fullName evidence="3">LPS-assembly lipoprotein</fullName>
    </recommendedName>
</protein>
<dbReference type="AlphaFoldDB" id="A0A2J0Z0P3"/>
<evidence type="ECO:0008006" key="3">
    <source>
        <dbReference type="Google" id="ProtNLM"/>
    </source>
</evidence>
<accession>A0A2J0Z0P3</accession>
<dbReference type="Proteomes" id="UP000231987">
    <property type="component" value="Unassembled WGS sequence"/>
</dbReference>